<reference evidence="1 2" key="1">
    <citation type="journal article" date="2015" name="PLoS ONE">
        <title>Rice-Infecting Pseudomonas Genomes Are Highly Accessorized and Harbor Multiple Putative Virulence Mechanisms to Cause Sheath Brown Rot.</title>
        <authorList>
            <person name="Quibod I.L."/>
            <person name="Grande G."/>
            <person name="Oreiro E.G."/>
            <person name="Borja F.N."/>
            <person name="Dossa G.S."/>
            <person name="Mauleon R."/>
            <person name="Cruz C.V."/>
            <person name="Oliva R."/>
        </authorList>
    </citation>
    <scope>NUCLEOTIDE SEQUENCE [LARGE SCALE GENOMIC DNA]</scope>
    <source>
        <strain evidence="1 2">IRRI 6609</strain>
    </source>
</reference>
<proteinExistence type="predicted"/>
<protein>
    <submittedName>
        <fullName evidence="1">Uncharacterized protein</fullName>
    </submittedName>
</protein>
<dbReference type="OrthoDB" id="6998106at2"/>
<keyword evidence="2" id="KW-1185">Reference proteome</keyword>
<evidence type="ECO:0000313" key="2">
    <source>
        <dbReference type="Proteomes" id="UP000037931"/>
    </source>
</evidence>
<dbReference type="STRING" id="50340.PF66_06221"/>
<organism evidence="1 2">
    <name type="scientific">Pseudomonas asplenii</name>
    <dbReference type="NCBI Taxonomy" id="53407"/>
    <lineage>
        <taxon>Bacteria</taxon>
        <taxon>Pseudomonadati</taxon>
        <taxon>Pseudomonadota</taxon>
        <taxon>Gammaproteobacteria</taxon>
        <taxon>Pseudomonadales</taxon>
        <taxon>Pseudomonadaceae</taxon>
        <taxon>Pseudomonas</taxon>
    </lineage>
</organism>
<accession>A0A0M9GC38</accession>
<dbReference type="EMBL" id="JSYZ01000034">
    <property type="protein sequence ID" value="KPA87311.1"/>
    <property type="molecule type" value="Genomic_DNA"/>
</dbReference>
<dbReference type="PATRIC" id="fig|50340.43.peg.4454"/>
<name>A0A0M9GC38_9PSED</name>
<sequence length="73" mass="8221">MSRPAKAIAAGTPDDLVRLRDEIAMTALNAMVISRGWGCKDEDGNHRAYRNMKEYSEAAYEFADIMLEAREAR</sequence>
<dbReference type="AlphaFoldDB" id="A0A0M9GC38"/>
<dbReference type="Proteomes" id="UP000037931">
    <property type="component" value="Unassembled WGS sequence"/>
</dbReference>
<evidence type="ECO:0000313" key="1">
    <source>
        <dbReference type="EMBL" id="KPA87311.1"/>
    </source>
</evidence>
<dbReference type="RefSeq" id="WP_054064741.1">
    <property type="nucleotide sequence ID" value="NZ_JSYZ01000034.1"/>
</dbReference>
<gene>
    <name evidence="1" type="ORF">PF66_06221</name>
</gene>
<comment type="caution">
    <text evidence="1">The sequence shown here is derived from an EMBL/GenBank/DDBJ whole genome shotgun (WGS) entry which is preliminary data.</text>
</comment>